<feature type="domain" description="Reverse transcriptase RNase H-like" evidence="7">
    <location>
        <begin position="2"/>
        <end position="54"/>
    </location>
</feature>
<keyword evidence="9" id="KW-1185">Reference proteome</keyword>
<evidence type="ECO:0000256" key="4">
    <source>
        <dbReference type="ARBA" id="ARBA00022759"/>
    </source>
</evidence>
<evidence type="ECO:0000256" key="2">
    <source>
        <dbReference type="ARBA" id="ARBA00022695"/>
    </source>
</evidence>
<sequence>MECLWSVWAVGKHHYYLDGSVFEVIDDFNAVKSLLHMKAPNRRMVRWHFAIQDYRGHMTIVYKSGNIHKSSDGLSRWKSPNTHDNPDYVPANAEPRISIGEINIKDFGTDFFKEVRESYKNVKNCHIINFLLEKDLEDATLARSFDDI</sequence>
<dbReference type="Proteomes" id="UP000765509">
    <property type="component" value="Unassembled WGS sequence"/>
</dbReference>
<dbReference type="EMBL" id="AVOT02024385">
    <property type="protein sequence ID" value="MBW0515004.1"/>
    <property type="molecule type" value="Genomic_DNA"/>
</dbReference>
<keyword evidence="2" id="KW-0548">Nucleotidyltransferase</keyword>
<dbReference type="InterPro" id="IPR041373">
    <property type="entry name" value="RT_RNaseH"/>
</dbReference>
<comment type="caution">
    <text evidence="8">The sequence shown here is derived from an EMBL/GenBank/DDBJ whole genome shotgun (WGS) entry which is preliminary data.</text>
</comment>
<evidence type="ECO:0000313" key="9">
    <source>
        <dbReference type="Proteomes" id="UP000765509"/>
    </source>
</evidence>
<evidence type="ECO:0000259" key="7">
    <source>
        <dbReference type="Pfam" id="PF17917"/>
    </source>
</evidence>
<keyword evidence="3" id="KW-0540">Nuclease</keyword>
<reference evidence="8" key="1">
    <citation type="submission" date="2021-03" db="EMBL/GenBank/DDBJ databases">
        <title>Draft genome sequence of rust myrtle Austropuccinia psidii MF-1, a brazilian biotype.</title>
        <authorList>
            <person name="Quecine M.C."/>
            <person name="Pachon D.M.R."/>
            <person name="Bonatelli M.L."/>
            <person name="Correr F.H."/>
            <person name="Franceschini L.M."/>
            <person name="Leite T.F."/>
            <person name="Margarido G.R.A."/>
            <person name="Almeida C.A."/>
            <person name="Ferrarezi J.A."/>
            <person name="Labate C.A."/>
        </authorList>
    </citation>
    <scope>NUCLEOTIDE SEQUENCE</scope>
    <source>
        <strain evidence="8">MF-1</strain>
    </source>
</reference>
<dbReference type="Pfam" id="PF17917">
    <property type="entry name" value="RT_RNaseH"/>
    <property type="match status" value="1"/>
</dbReference>
<keyword evidence="5" id="KW-0378">Hydrolase</keyword>
<dbReference type="GO" id="GO:0003964">
    <property type="term" value="F:RNA-directed DNA polymerase activity"/>
    <property type="evidence" value="ECO:0007669"/>
    <property type="project" value="UniProtKB-KW"/>
</dbReference>
<gene>
    <name evidence="8" type="ORF">O181_054719</name>
</gene>
<evidence type="ECO:0000256" key="6">
    <source>
        <dbReference type="ARBA" id="ARBA00022918"/>
    </source>
</evidence>
<protein>
    <recommendedName>
        <fullName evidence="7">Reverse transcriptase RNase H-like domain-containing protein</fullName>
    </recommendedName>
</protein>
<dbReference type="GO" id="GO:0016787">
    <property type="term" value="F:hydrolase activity"/>
    <property type="evidence" value="ECO:0007669"/>
    <property type="project" value="UniProtKB-KW"/>
</dbReference>
<evidence type="ECO:0000313" key="8">
    <source>
        <dbReference type="EMBL" id="MBW0515004.1"/>
    </source>
</evidence>
<evidence type="ECO:0000256" key="5">
    <source>
        <dbReference type="ARBA" id="ARBA00022801"/>
    </source>
</evidence>
<name>A0A9Q3HTX6_9BASI</name>
<organism evidence="8 9">
    <name type="scientific">Austropuccinia psidii MF-1</name>
    <dbReference type="NCBI Taxonomy" id="1389203"/>
    <lineage>
        <taxon>Eukaryota</taxon>
        <taxon>Fungi</taxon>
        <taxon>Dikarya</taxon>
        <taxon>Basidiomycota</taxon>
        <taxon>Pucciniomycotina</taxon>
        <taxon>Pucciniomycetes</taxon>
        <taxon>Pucciniales</taxon>
        <taxon>Sphaerophragmiaceae</taxon>
        <taxon>Austropuccinia</taxon>
    </lineage>
</organism>
<keyword evidence="6" id="KW-0695">RNA-directed DNA polymerase</keyword>
<dbReference type="GO" id="GO:0004519">
    <property type="term" value="F:endonuclease activity"/>
    <property type="evidence" value="ECO:0007669"/>
    <property type="project" value="UniProtKB-KW"/>
</dbReference>
<accession>A0A9Q3HTX6</accession>
<keyword evidence="1" id="KW-0808">Transferase</keyword>
<evidence type="ECO:0000256" key="3">
    <source>
        <dbReference type="ARBA" id="ARBA00022722"/>
    </source>
</evidence>
<proteinExistence type="predicted"/>
<dbReference type="AlphaFoldDB" id="A0A9Q3HTX6"/>
<keyword evidence="4" id="KW-0255">Endonuclease</keyword>
<evidence type="ECO:0000256" key="1">
    <source>
        <dbReference type="ARBA" id="ARBA00022679"/>
    </source>
</evidence>